<protein>
    <submittedName>
        <fullName evidence="2">Uncharacterized protein</fullName>
    </submittedName>
</protein>
<comment type="caution">
    <text evidence="2">The sequence shown here is derived from an EMBL/GenBank/DDBJ whole genome shotgun (WGS) entry which is preliminary data.</text>
</comment>
<feature type="region of interest" description="Disordered" evidence="1">
    <location>
        <begin position="1"/>
        <end position="27"/>
    </location>
</feature>
<evidence type="ECO:0000256" key="1">
    <source>
        <dbReference type="SAM" id="MobiDB-lite"/>
    </source>
</evidence>
<sequence>MRGASSSRRSVTCRPARTPSWSRRISSSSHRILNVSEALSTSGG</sequence>
<evidence type="ECO:0000313" key="2">
    <source>
        <dbReference type="EMBL" id="OQR75153.1"/>
    </source>
</evidence>
<gene>
    <name evidence="2" type="ORF">BIW11_08615</name>
</gene>
<accession>A0A1V9XP15</accession>
<organism evidence="2 3">
    <name type="scientific">Tropilaelaps mercedesae</name>
    <dbReference type="NCBI Taxonomy" id="418985"/>
    <lineage>
        <taxon>Eukaryota</taxon>
        <taxon>Metazoa</taxon>
        <taxon>Ecdysozoa</taxon>
        <taxon>Arthropoda</taxon>
        <taxon>Chelicerata</taxon>
        <taxon>Arachnida</taxon>
        <taxon>Acari</taxon>
        <taxon>Parasitiformes</taxon>
        <taxon>Mesostigmata</taxon>
        <taxon>Gamasina</taxon>
        <taxon>Dermanyssoidea</taxon>
        <taxon>Laelapidae</taxon>
        <taxon>Tropilaelaps</taxon>
    </lineage>
</organism>
<dbReference type="Proteomes" id="UP000192247">
    <property type="component" value="Unassembled WGS sequence"/>
</dbReference>
<dbReference type="AlphaFoldDB" id="A0A1V9XP15"/>
<evidence type="ECO:0000313" key="3">
    <source>
        <dbReference type="Proteomes" id="UP000192247"/>
    </source>
</evidence>
<keyword evidence="3" id="KW-1185">Reference proteome</keyword>
<dbReference type="EMBL" id="MNPL01006769">
    <property type="protein sequence ID" value="OQR75153.1"/>
    <property type="molecule type" value="Genomic_DNA"/>
</dbReference>
<feature type="compositionally biased region" description="Polar residues" evidence="1">
    <location>
        <begin position="1"/>
        <end position="10"/>
    </location>
</feature>
<name>A0A1V9XP15_9ACAR</name>
<dbReference type="InParanoid" id="A0A1V9XP15"/>
<reference evidence="2 3" key="1">
    <citation type="journal article" date="2017" name="Gigascience">
        <title>Draft genome of the honey bee ectoparasitic mite, Tropilaelaps mercedesae, is shaped by the parasitic life history.</title>
        <authorList>
            <person name="Dong X."/>
            <person name="Armstrong S.D."/>
            <person name="Xia D."/>
            <person name="Makepeace B.L."/>
            <person name="Darby A.C."/>
            <person name="Kadowaki T."/>
        </authorList>
    </citation>
    <scope>NUCLEOTIDE SEQUENCE [LARGE SCALE GENOMIC DNA]</scope>
    <source>
        <strain evidence="2">Wuxi-XJTLU</strain>
    </source>
</reference>
<feature type="compositionally biased region" description="Low complexity" evidence="1">
    <location>
        <begin position="17"/>
        <end position="27"/>
    </location>
</feature>
<proteinExistence type="predicted"/>